<evidence type="ECO:0000313" key="3">
    <source>
        <dbReference type="Proteomes" id="UP000298327"/>
    </source>
</evidence>
<dbReference type="EMBL" id="SEOQ01001591">
    <property type="protein sequence ID" value="TFY51169.1"/>
    <property type="molecule type" value="Genomic_DNA"/>
</dbReference>
<protein>
    <recommendedName>
        <fullName evidence="1">F-box domain-containing protein</fullName>
    </recommendedName>
</protein>
<accession>A0A4Y9XRK5</accession>
<evidence type="ECO:0000259" key="1">
    <source>
        <dbReference type="Pfam" id="PF12937"/>
    </source>
</evidence>
<gene>
    <name evidence="2" type="ORF">EVG20_g11132</name>
</gene>
<reference evidence="2 3" key="1">
    <citation type="submission" date="2019-02" db="EMBL/GenBank/DDBJ databases">
        <title>Genome sequencing of the rare red list fungi Dentipellis fragilis.</title>
        <authorList>
            <person name="Buettner E."/>
            <person name="Kellner H."/>
        </authorList>
    </citation>
    <scope>NUCLEOTIDE SEQUENCE [LARGE SCALE GENOMIC DNA]</scope>
    <source>
        <strain evidence="2 3">DSM 105465</strain>
    </source>
</reference>
<dbReference type="SUPFAM" id="SSF81383">
    <property type="entry name" value="F-box domain"/>
    <property type="match status" value="1"/>
</dbReference>
<dbReference type="InterPro" id="IPR001810">
    <property type="entry name" value="F-box_dom"/>
</dbReference>
<dbReference type="Gene3D" id="1.20.1280.50">
    <property type="match status" value="1"/>
</dbReference>
<organism evidence="2 3">
    <name type="scientific">Dentipellis fragilis</name>
    <dbReference type="NCBI Taxonomy" id="205917"/>
    <lineage>
        <taxon>Eukaryota</taxon>
        <taxon>Fungi</taxon>
        <taxon>Dikarya</taxon>
        <taxon>Basidiomycota</taxon>
        <taxon>Agaricomycotina</taxon>
        <taxon>Agaricomycetes</taxon>
        <taxon>Russulales</taxon>
        <taxon>Hericiaceae</taxon>
        <taxon>Dentipellis</taxon>
    </lineage>
</organism>
<comment type="caution">
    <text evidence="2">The sequence shown here is derived from an EMBL/GenBank/DDBJ whole genome shotgun (WGS) entry which is preliminary data.</text>
</comment>
<name>A0A4Y9XRK5_9AGAM</name>
<dbReference type="AlphaFoldDB" id="A0A4Y9XRK5"/>
<evidence type="ECO:0000313" key="2">
    <source>
        <dbReference type="EMBL" id="TFY51169.1"/>
    </source>
</evidence>
<keyword evidence="3" id="KW-1185">Reference proteome</keyword>
<dbReference type="OrthoDB" id="2884925at2759"/>
<proteinExistence type="predicted"/>
<dbReference type="InterPro" id="IPR036047">
    <property type="entry name" value="F-box-like_dom_sf"/>
</dbReference>
<sequence>MSDSEPSVYELLMESFAKGPNYAHMFGKKEVDPFTLPPANGVAYISRLSSETLAHIFSILQVLDLPYVTETNLSLGWLKATFVCRQWRSAALSHAYLWSEITVEYGPKWVEAFL</sequence>
<dbReference type="Proteomes" id="UP000298327">
    <property type="component" value="Unassembled WGS sequence"/>
</dbReference>
<feature type="domain" description="F-box" evidence="1">
    <location>
        <begin position="50"/>
        <end position="102"/>
    </location>
</feature>
<dbReference type="Pfam" id="PF12937">
    <property type="entry name" value="F-box-like"/>
    <property type="match status" value="1"/>
</dbReference>